<feature type="domain" description="DUF38" evidence="2">
    <location>
        <begin position="460"/>
        <end position="590"/>
    </location>
</feature>
<dbReference type="InterPro" id="IPR001810">
    <property type="entry name" value="F-box_dom"/>
</dbReference>
<dbReference type="GO" id="GO:0000271">
    <property type="term" value="P:polysaccharide biosynthetic process"/>
    <property type="evidence" value="ECO:0007669"/>
    <property type="project" value="TreeGrafter"/>
</dbReference>
<evidence type="ECO:0000313" key="5">
    <source>
        <dbReference type="Proteomes" id="UP000230233"/>
    </source>
</evidence>
<organism evidence="4 5">
    <name type="scientific">Caenorhabditis nigoni</name>
    <dbReference type="NCBI Taxonomy" id="1611254"/>
    <lineage>
        <taxon>Eukaryota</taxon>
        <taxon>Metazoa</taxon>
        <taxon>Ecdysozoa</taxon>
        <taxon>Nematoda</taxon>
        <taxon>Chromadorea</taxon>
        <taxon>Rhabditida</taxon>
        <taxon>Rhabditina</taxon>
        <taxon>Rhabditomorpha</taxon>
        <taxon>Rhabditoidea</taxon>
        <taxon>Rhabditidae</taxon>
        <taxon>Peloderinae</taxon>
        <taxon>Caenorhabditis</taxon>
    </lineage>
</organism>
<dbReference type="OrthoDB" id="5840360at2759"/>
<keyword evidence="5" id="KW-1185">Reference proteome</keyword>
<name>A0A2G5SJH7_9PELO</name>
<evidence type="ECO:0000259" key="2">
    <source>
        <dbReference type="Pfam" id="PF01827"/>
    </source>
</evidence>
<proteinExistence type="predicted"/>
<dbReference type="Pfam" id="PF00646">
    <property type="entry name" value="F-box"/>
    <property type="match status" value="1"/>
</dbReference>
<evidence type="ECO:0000259" key="3">
    <source>
        <dbReference type="Pfam" id="PF19040"/>
    </source>
</evidence>
<dbReference type="GO" id="GO:0016020">
    <property type="term" value="C:membrane"/>
    <property type="evidence" value="ECO:0007669"/>
    <property type="project" value="TreeGrafter"/>
</dbReference>
<dbReference type="PANTHER" id="PTHR23028">
    <property type="entry name" value="ACETYLTRANSFERASE"/>
    <property type="match status" value="1"/>
</dbReference>
<accession>A0A2G5SJH7</accession>
<gene>
    <name evidence="4" type="primary">Cni-Y60A3A.8</name>
    <name evidence="4" type="ORF">B9Z55_027130</name>
</gene>
<feature type="domain" description="SGNH" evidence="3">
    <location>
        <begin position="53"/>
        <end position="277"/>
    </location>
</feature>
<reference evidence="5" key="1">
    <citation type="submission" date="2017-10" db="EMBL/GenBank/DDBJ databases">
        <title>Rapid genome shrinkage in a self-fertile nematode reveals novel sperm competition proteins.</title>
        <authorList>
            <person name="Yin D."/>
            <person name="Schwarz E.M."/>
            <person name="Thomas C.G."/>
            <person name="Felde R.L."/>
            <person name="Korf I.F."/>
            <person name="Cutter A.D."/>
            <person name="Schartner C.M."/>
            <person name="Ralston E.J."/>
            <person name="Meyer B.J."/>
            <person name="Haag E.S."/>
        </authorList>
    </citation>
    <scope>NUCLEOTIDE SEQUENCE [LARGE SCALE GENOMIC DNA]</scope>
    <source>
        <strain evidence="5">JU1422</strain>
    </source>
</reference>
<evidence type="ECO:0000313" key="4">
    <source>
        <dbReference type="EMBL" id="PIC15021.1"/>
    </source>
</evidence>
<feature type="domain" description="F-box" evidence="1">
    <location>
        <begin position="293"/>
        <end position="332"/>
    </location>
</feature>
<dbReference type="Proteomes" id="UP000230233">
    <property type="component" value="Unassembled WGS sequence"/>
</dbReference>
<dbReference type="Pfam" id="PF01827">
    <property type="entry name" value="FTH"/>
    <property type="match status" value="1"/>
</dbReference>
<protein>
    <recommendedName>
        <fullName evidence="6">DUF38 domain-containing protein</fullName>
    </recommendedName>
</protein>
<dbReference type="STRING" id="1611254.A0A2G5SJH7"/>
<dbReference type="EMBL" id="PDUG01000007">
    <property type="protein sequence ID" value="PIC15021.1"/>
    <property type="molecule type" value="Genomic_DNA"/>
</dbReference>
<dbReference type="AlphaFoldDB" id="A0A2G5SJH7"/>
<dbReference type="InterPro" id="IPR043968">
    <property type="entry name" value="SGNH"/>
</dbReference>
<comment type="caution">
    <text evidence="4">The sequence shown here is derived from an EMBL/GenBank/DDBJ whole genome shotgun (WGS) entry which is preliminary data.</text>
</comment>
<dbReference type="InterPro" id="IPR050879">
    <property type="entry name" value="Acyltransferase_3"/>
</dbReference>
<sequence length="659" mass="76997">MLVFSGNSEVLNPRGRISRLDFVRNNMSIDEVIELNDFYNKHNLDILGDCIKRNPMTHPKWCEYEGDGPAIKVVLLGNSYTWNHHKMIIQECRHQVKNFTMDSEEGCEPLAATNLFPGCDKKLEDFSALLKAIRPHYAFILSRFYAVAEPFTNNVMDLENDRVFLQMRAQLRRFLPNIRQKLYILDTIPRVIDQNVQNIGRDLKKGVSPEEISKTLYTSDGYERGRLRHAALLKECFGKCEIIDYLPLLTKNFTVLPQFFDDSGISYFTSLGHLNRKITKKFQIAMSKLEPIWQNLPIHFKTSCVEKLDYKSRCSLRKCSKLDMHIVDISSNHLNSLAINTYENYSFLSWSNDGDTIFSVKYFKNLGESDMKIEFSASPSIYLPGKNQKSIFKKSIFLENLDPDSDDLDFVLSDFKIAQKKLNCKKSIINDFILKEYHPIAHPDRTMEFRERLLNQMTSSGQKNQLKSEILHLKWHKNPEEIAEILKIFDSKNLKKLEFSDRNATWQMAEIVKTEQWIKAEQLWMEVMAEDLKIEDFRHFSEIQMHIRDLEEKDLWSVIQNFRSKNRHGASFHFTYRQGEPDLQRILATFDVVPDDKPIRAATRIRSILERRINHTQRFQMPNPDLTLVVMIADKEVWGTVCHVANVDVEAKVETGMLR</sequence>
<dbReference type="Pfam" id="PF19040">
    <property type="entry name" value="SGNH"/>
    <property type="match status" value="1"/>
</dbReference>
<dbReference type="PANTHER" id="PTHR23028:SF118">
    <property type="entry name" value="ACYL_TRANSF_3 DOMAIN-CONTAINING PROTEIN"/>
    <property type="match status" value="1"/>
</dbReference>
<evidence type="ECO:0008006" key="6">
    <source>
        <dbReference type="Google" id="ProtNLM"/>
    </source>
</evidence>
<evidence type="ECO:0000259" key="1">
    <source>
        <dbReference type="Pfam" id="PF00646"/>
    </source>
</evidence>
<dbReference type="InterPro" id="IPR002900">
    <property type="entry name" value="DUF38/FTH_CAE_spp"/>
</dbReference>